<keyword evidence="2" id="KW-0614">Plasmid</keyword>
<dbReference type="InterPro" id="IPR018739">
    <property type="entry name" value="DUF2281"/>
</dbReference>
<dbReference type="EMBL" id="CP001898">
    <property type="protein sequence ID" value="ADC64148.1"/>
    <property type="molecule type" value="Genomic_DNA"/>
</dbReference>
<proteinExistence type="predicted"/>
<feature type="domain" description="DUF2281" evidence="1">
    <location>
        <begin position="5"/>
        <end position="42"/>
    </location>
</feature>
<geneLocation type="plasmid" evidence="2 3">
    <name>pALVIN02</name>
</geneLocation>
<dbReference type="Pfam" id="PF10047">
    <property type="entry name" value="DUF2281"/>
    <property type="match status" value="1"/>
</dbReference>
<dbReference type="KEGG" id="alv:Alvin_3257"/>
<organism evidence="2 3">
    <name type="scientific">Allochromatium vinosum (strain ATCC 17899 / DSM 180 / NBRC 103801 / NCIMB 10441 / D)</name>
    <name type="common">Chromatium vinosum</name>
    <dbReference type="NCBI Taxonomy" id="572477"/>
    <lineage>
        <taxon>Bacteria</taxon>
        <taxon>Pseudomonadati</taxon>
        <taxon>Pseudomonadota</taxon>
        <taxon>Gammaproteobacteria</taxon>
        <taxon>Chromatiales</taxon>
        <taxon>Chromatiaceae</taxon>
        <taxon>Allochromatium</taxon>
    </lineage>
</organism>
<sequence length="71" mass="8069">MGYAELIQTLEQLPEEKQIEVLDFAKFLAQRNQNNTIAPKTLAETALAKWINNPLGVKDFQPLSREEANAR</sequence>
<dbReference type="RefSeq" id="WP_012979573.1">
    <property type="nucleotide sequence ID" value="NC_013862.1"/>
</dbReference>
<reference evidence="2 3" key="1">
    <citation type="journal article" date="2011" name="Stand. Genomic Sci.">
        <title>Complete genome sequence of Allochromatium vinosum DSM 180(T).</title>
        <authorList>
            <person name="Weissgerber T."/>
            <person name="Zigann R."/>
            <person name="Bruce D."/>
            <person name="Chang Y.J."/>
            <person name="Detter J.C."/>
            <person name="Han C."/>
            <person name="Hauser L."/>
            <person name="Jeffries C.D."/>
            <person name="Land M."/>
            <person name="Munk A.C."/>
            <person name="Tapia R."/>
            <person name="Dahl C."/>
        </authorList>
    </citation>
    <scope>NUCLEOTIDE SEQUENCE [LARGE SCALE GENOMIC DNA]</scope>
    <source>
        <strain evidence="3">ATCC 17899 / DSM 180 / NBRC 103801 / NCIMB 10441 / D</strain>
        <plasmid evidence="3">Plasmid pALVIN02</plasmid>
    </source>
</reference>
<dbReference type="HOGENOM" id="CLU_2731051_0_0_6"/>
<name>D3RWD6_ALLVD</name>
<dbReference type="OrthoDB" id="9801704at2"/>
<evidence type="ECO:0000313" key="3">
    <source>
        <dbReference type="Proteomes" id="UP000001441"/>
    </source>
</evidence>
<evidence type="ECO:0000313" key="2">
    <source>
        <dbReference type="EMBL" id="ADC64148.1"/>
    </source>
</evidence>
<evidence type="ECO:0000259" key="1">
    <source>
        <dbReference type="Pfam" id="PF10047"/>
    </source>
</evidence>
<dbReference type="AlphaFoldDB" id="D3RWD6"/>
<gene>
    <name evidence="2" type="ordered locus">Alvin_3257</name>
</gene>
<keyword evidence="3" id="KW-1185">Reference proteome</keyword>
<accession>D3RWD6</accession>
<protein>
    <recommendedName>
        <fullName evidence="1">DUF2281 domain-containing protein</fullName>
    </recommendedName>
</protein>
<dbReference type="Proteomes" id="UP000001441">
    <property type="component" value="Plasmid pALVIN02"/>
</dbReference>